<evidence type="ECO:0000256" key="2">
    <source>
        <dbReference type="ARBA" id="ARBA00023315"/>
    </source>
</evidence>
<keyword evidence="2" id="KW-0012">Acyltransferase</keyword>
<protein>
    <recommendedName>
        <fullName evidence="3">N-acetyltransferase domain-containing protein</fullName>
    </recommendedName>
</protein>
<dbReference type="CDD" id="cd04301">
    <property type="entry name" value="NAT_SF"/>
    <property type="match status" value="1"/>
</dbReference>
<reference evidence="4 5" key="1">
    <citation type="submission" date="2013-02" db="EMBL/GenBank/DDBJ databases">
        <title>The Genome Sequence of Enterococcus phoeniculicola BAA-412.</title>
        <authorList>
            <consortium name="The Broad Institute Genome Sequencing Platform"/>
            <consortium name="The Broad Institute Genome Sequencing Center for Infectious Disease"/>
            <person name="Earl A.M."/>
            <person name="Gilmore M.S."/>
            <person name="Lebreton F."/>
            <person name="Walker B."/>
            <person name="Young S.K."/>
            <person name="Zeng Q."/>
            <person name="Gargeya S."/>
            <person name="Fitzgerald M."/>
            <person name="Haas B."/>
            <person name="Abouelleil A."/>
            <person name="Alvarado L."/>
            <person name="Arachchi H.M."/>
            <person name="Berlin A.M."/>
            <person name="Chapman S.B."/>
            <person name="Dewar J."/>
            <person name="Goldberg J."/>
            <person name="Griggs A."/>
            <person name="Gujja S."/>
            <person name="Hansen M."/>
            <person name="Howarth C."/>
            <person name="Imamovic A."/>
            <person name="Larimer J."/>
            <person name="McCowan C."/>
            <person name="Murphy C."/>
            <person name="Neiman D."/>
            <person name="Pearson M."/>
            <person name="Priest M."/>
            <person name="Roberts A."/>
            <person name="Saif S."/>
            <person name="Shea T."/>
            <person name="Sisk P."/>
            <person name="Sykes S."/>
            <person name="Wortman J."/>
            <person name="Nusbaum C."/>
            <person name="Birren B."/>
        </authorList>
    </citation>
    <scope>NUCLEOTIDE SEQUENCE [LARGE SCALE GENOMIC DNA]</scope>
    <source>
        <strain evidence="4 5">ATCC BAA-412</strain>
    </source>
</reference>
<dbReference type="Proteomes" id="UP000013785">
    <property type="component" value="Unassembled WGS sequence"/>
</dbReference>
<evidence type="ECO:0000313" key="5">
    <source>
        <dbReference type="Proteomes" id="UP000013785"/>
    </source>
</evidence>
<dbReference type="Gene3D" id="3.40.630.30">
    <property type="match status" value="1"/>
</dbReference>
<evidence type="ECO:0000259" key="3">
    <source>
        <dbReference type="PROSITE" id="PS51186"/>
    </source>
</evidence>
<gene>
    <name evidence="4" type="ORF">UC3_00983</name>
</gene>
<dbReference type="OrthoDB" id="9796171at2"/>
<name>R3WFD6_9ENTE</name>
<keyword evidence="5" id="KW-1185">Reference proteome</keyword>
<dbReference type="RefSeq" id="WP_010767655.1">
    <property type="nucleotide sequence ID" value="NZ_ASWE01000002.1"/>
</dbReference>
<dbReference type="InterPro" id="IPR050680">
    <property type="entry name" value="YpeA/RimI_acetyltransf"/>
</dbReference>
<dbReference type="EMBL" id="AJAT01000011">
    <property type="protein sequence ID" value="EOL46177.1"/>
    <property type="molecule type" value="Genomic_DNA"/>
</dbReference>
<dbReference type="PATRIC" id="fig|1158610.3.peg.964"/>
<dbReference type="AlphaFoldDB" id="R3WFD6"/>
<evidence type="ECO:0000256" key="1">
    <source>
        <dbReference type="ARBA" id="ARBA00022679"/>
    </source>
</evidence>
<keyword evidence="1" id="KW-0808">Transferase</keyword>
<dbReference type="STRING" id="154621.RV11_GL002536"/>
<dbReference type="InterPro" id="IPR016181">
    <property type="entry name" value="Acyl_CoA_acyltransferase"/>
</dbReference>
<comment type="caution">
    <text evidence="4">The sequence shown here is derived from an EMBL/GenBank/DDBJ whole genome shotgun (WGS) entry which is preliminary data.</text>
</comment>
<dbReference type="SUPFAM" id="SSF55729">
    <property type="entry name" value="Acyl-CoA N-acyltransferases (Nat)"/>
    <property type="match status" value="1"/>
</dbReference>
<dbReference type="PROSITE" id="PS51186">
    <property type="entry name" value="GNAT"/>
    <property type="match status" value="1"/>
</dbReference>
<dbReference type="Pfam" id="PF13673">
    <property type="entry name" value="Acetyltransf_10"/>
    <property type="match status" value="1"/>
</dbReference>
<dbReference type="eggNOG" id="COG2153">
    <property type="taxonomic scope" value="Bacteria"/>
</dbReference>
<dbReference type="HOGENOM" id="CLU_056607_6_1_9"/>
<sequence>MNLVIGNEKWIQAAAFYLRYQVFVLEQKISAKEEFDRLDDDFATLYLVYYNKSQPVATLRYQKIDEKTFNPDRFCVSECYRNQGIGKQLLLEAEKKAANEGCTTSVLSAEVTAQAFYEKMGYRVISPTYMEDGILCVKVEKRLNRYE</sequence>
<evidence type="ECO:0000313" key="4">
    <source>
        <dbReference type="EMBL" id="EOL46177.1"/>
    </source>
</evidence>
<organism evidence="4 5">
    <name type="scientific">Enterococcus phoeniculicola ATCC BAA-412</name>
    <dbReference type="NCBI Taxonomy" id="1158610"/>
    <lineage>
        <taxon>Bacteria</taxon>
        <taxon>Bacillati</taxon>
        <taxon>Bacillota</taxon>
        <taxon>Bacilli</taxon>
        <taxon>Lactobacillales</taxon>
        <taxon>Enterococcaceae</taxon>
        <taxon>Enterococcus</taxon>
    </lineage>
</organism>
<dbReference type="InterPro" id="IPR000182">
    <property type="entry name" value="GNAT_dom"/>
</dbReference>
<dbReference type="PANTHER" id="PTHR43420">
    <property type="entry name" value="ACETYLTRANSFERASE"/>
    <property type="match status" value="1"/>
</dbReference>
<dbReference type="PANTHER" id="PTHR43420:SF52">
    <property type="entry name" value="N-ACETYLTRANSFERASE YODP"/>
    <property type="match status" value="1"/>
</dbReference>
<proteinExistence type="predicted"/>
<dbReference type="GO" id="GO:0016747">
    <property type="term" value="F:acyltransferase activity, transferring groups other than amino-acyl groups"/>
    <property type="evidence" value="ECO:0007669"/>
    <property type="project" value="InterPro"/>
</dbReference>
<feature type="domain" description="N-acetyltransferase" evidence="3">
    <location>
        <begin position="1"/>
        <end position="146"/>
    </location>
</feature>
<accession>R3WFD6</accession>